<name>A0A5Q2RH35_9ACTN</name>
<dbReference type="Pfam" id="PF11258">
    <property type="entry name" value="DUF3048"/>
    <property type="match status" value="1"/>
</dbReference>
<evidence type="ECO:0000259" key="4">
    <source>
        <dbReference type="Pfam" id="PF11258"/>
    </source>
</evidence>
<keyword evidence="3" id="KW-1133">Transmembrane helix</keyword>
<dbReference type="InterPro" id="IPR035328">
    <property type="entry name" value="DUF3048_C"/>
</dbReference>
<feature type="coiled-coil region" evidence="1">
    <location>
        <begin position="91"/>
        <end position="153"/>
    </location>
</feature>
<keyword evidence="3" id="KW-0812">Transmembrane</keyword>
<dbReference type="Gene3D" id="3.50.90.10">
    <property type="entry name" value="YerB-like"/>
    <property type="match status" value="1"/>
</dbReference>
<dbReference type="InterPro" id="IPR021416">
    <property type="entry name" value="DUF3048_N"/>
</dbReference>
<dbReference type="Pfam" id="PF17479">
    <property type="entry name" value="DUF3048_C"/>
    <property type="match status" value="1"/>
</dbReference>
<evidence type="ECO:0000256" key="3">
    <source>
        <dbReference type="SAM" id="Phobius"/>
    </source>
</evidence>
<feature type="domain" description="DUF3048" evidence="4">
    <location>
        <begin position="275"/>
        <end position="409"/>
    </location>
</feature>
<proteinExistence type="predicted"/>
<dbReference type="KEGG" id="atq:GH723_08000"/>
<evidence type="ECO:0000313" key="7">
    <source>
        <dbReference type="Proteomes" id="UP000334019"/>
    </source>
</evidence>
<feature type="compositionally biased region" description="Basic and acidic residues" evidence="2">
    <location>
        <begin position="1"/>
        <end position="10"/>
    </location>
</feature>
<protein>
    <submittedName>
        <fullName evidence="6">DUF3048 domain-containing protein</fullName>
    </submittedName>
</protein>
<feature type="transmembrane region" description="Helical" evidence="3">
    <location>
        <begin position="61"/>
        <end position="82"/>
    </location>
</feature>
<keyword evidence="3" id="KW-0472">Membrane</keyword>
<evidence type="ECO:0000259" key="5">
    <source>
        <dbReference type="Pfam" id="PF17479"/>
    </source>
</evidence>
<dbReference type="Proteomes" id="UP000334019">
    <property type="component" value="Chromosome"/>
</dbReference>
<evidence type="ECO:0000256" key="1">
    <source>
        <dbReference type="SAM" id="Coils"/>
    </source>
</evidence>
<sequence>MPSMENRSDTVMRVSSESGDDGRVPTLLQPDGSTGPTGQVRGARSTSGGQEYPRTMRWGRALALLTCLALVLVGVGDGAVLAQDDVGPGAAEDAAALRQELRAQRDGLRSELAALEDELAATASRLVELEAAIDDAEDEQADAVTDRAIAEDERERPLAVRRAIAIETYMNGDPNANSLINEVLQANSSMDGARDRALYTSVVDWASQTLDELDREIEQLSDRIAELEEDVIPGLEEELADLAASQSDQLSRRDGLISQIEELDRQITALSRAPLTGLPVEEPSLRPILIVKIDNVGPARPQVGINAADIVVEEKVEGGLSRFAAMFQSTGSDPVGPVRSARTSDVNIFGNLDAPLFAYSGSNRGVLAALVDSELVDVGATTEGGQYFRDNGRRAPHNLFTRTSSLWAARQGGIPTALFEYRDEDEPLPGSARPATGVDLTYGAASARFIWNGSGWARETDGRPHTDASGTQAAPANVVVRFTEYRPSVADSRSPEAVTVGSGELWVLTAGQVVVGRWEQDSIDAPTRWLDGSGDPIRLTPGRTWIVMPDPGRATLR</sequence>
<feature type="coiled-coil region" evidence="1">
    <location>
        <begin position="203"/>
        <end position="273"/>
    </location>
</feature>
<feature type="region of interest" description="Disordered" evidence="2">
    <location>
        <begin position="1"/>
        <end position="52"/>
    </location>
</feature>
<dbReference type="EMBL" id="CP045851">
    <property type="protein sequence ID" value="QGG95053.1"/>
    <property type="molecule type" value="Genomic_DNA"/>
</dbReference>
<dbReference type="InterPro" id="IPR023158">
    <property type="entry name" value="YerB-like_sf"/>
</dbReference>
<keyword evidence="1" id="KW-0175">Coiled coil</keyword>
<dbReference type="SUPFAM" id="SSF159774">
    <property type="entry name" value="YerB-like"/>
    <property type="match status" value="1"/>
</dbReference>
<dbReference type="AlphaFoldDB" id="A0A5Q2RH35"/>
<organism evidence="6 7">
    <name type="scientific">Actinomarinicola tropica</name>
    <dbReference type="NCBI Taxonomy" id="2789776"/>
    <lineage>
        <taxon>Bacteria</taxon>
        <taxon>Bacillati</taxon>
        <taxon>Actinomycetota</taxon>
        <taxon>Acidimicrobiia</taxon>
        <taxon>Acidimicrobiales</taxon>
        <taxon>Iamiaceae</taxon>
        <taxon>Actinomarinicola</taxon>
    </lineage>
</organism>
<feature type="domain" description="DUF3048" evidence="5">
    <location>
        <begin position="439"/>
        <end position="546"/>
    </location>
</feature>
<evidence type="ECO:0000256" key="2">
    <source>
        <dbReference type="SAM" id="MobiDB-lite"/>
    </source>
</evidence>
<keyword evidence="7" id="KW-1185">Reference proteome</keyword>
<accession>A0A5Q2RH35</accession>
<gene>
    <name evidence="6" type="ORF">GH723_08000</name>
</gene>
<reference evidence="6 7" key="1">
    <citation type="submission" date="2019-11" db="EMBL/GenBank/DDBJ databases">
        <authorList>
            <person name="He Y."/>
        </authorList>
    </citation>
    <scope>NUCLEOTIDE SEQUENCE [LARGE SCALE GENOMIC DNA]</scope>
    <source>
        <strain evidence="6 7">SCSIO 58843</strain>
    </source>
</reference>
<evidence type="ECO:0000313" key="6">
    <source>
        <dbReference type="EMBL" id="QGG95053.1"/>
    </source>
</evidence>